<feature type="transmembrane region" description="Helical" evidence="1">
    <location>
        <begin position="186"/>
        <end position="208"/>
    </location>
</feature>
<keyword evidence="1" id="KW-1133">Transmembrane helix</keyword>
<keyword evidence="3" id="KW-1185">Reference proteome</keyword>
<protein>
    <submittedName>
        <fullName evidence="2">Uncharacterized protein</fullName>
    </submittedName>
</protein>
<organism evidence="2 3">
    <name type="scientific">Rhodococcus artemisiae</name>
    <dbReference type="NCBI Taxonomy" id="714159"/>
    <lineage>
        <taxon>Bacteria</taxon>
        <taxon>Bacillati</taxon>
        <taxon>Actinomycetota</taxon>
        <taxon>Actinomycetes</taxon>
        <taxon>Mycobacteriales</taxon>
        <taxon>Nocardiaceae</taxon>
        <taxon>Rhodococcus</taxon>
    </lineage>
</organism>
<evidence type="ECO:0000256" key="1">
    <source>
        <dbReference type="SAM" id="Phobius"/>
    </source>
</evidence>
<sequence>MTTANPAPGSALDPSIVARAERVWCKAGVRRSDRREMAQELAGELAAATDAGHPPTTVTGDDLDATMRAWADERGVSARAGRYVVLVPAVLVGITAGMGFLLGVLYLAFANNFVIKPYSLIFGIYLVSGALAYVTALASAWITLAALGDPRRKRTMSSLAVVLPVGAAGAVAAGVAIAWLCGFSTSIATVVAVVAGVCVVLAAAIAFARFRSIDRRDRDGGAHDVVGCT</sequence>
<keyword evidence="1" id="KW-0812">Transmembrane</keyword>
<feature type="transmembrane region" description="Helical" evidence="1">
    <location>
        <begin position="83"/>
        <end position="109"/>
    </location>
</feature>
<reference evidence="2 3" key="1">
    <citation type="submission" date="2023-07" db="EMBL/GenBank/DDBJ databases">
        <authorList>
            <person name="Girao M."/>
            <person name="Carvalho M.F."/>
        </authorList>
    </citation>
    <scope>NUCLEOTIDE SEQUENCE [LARGE SCALE GENOMIC DNA]</scope>
    <source>
        <strain evidence="2 3">YIM65754</strain>
    </source>
</reference>
<evidence type="ECO:0000313" key="2">
    <source>
        <dbReference type="EMBL" id="MEE2061555.1"/>
    </source>
</evidence>
<proteinExistence type="predicted"/>
<feature type="transmembrane region" description="Helical" evidence="1">
    <location>
        <begin position="121"/>
        <end position="147"/>
    </location>
</feature>
<evidence type="ECO:0000313" key="3">
    <source>
        <dbReference type="Proteomes" id="UP001336020"/>
    </source>
</evidence>
<accession>A0ABU7LJ77</accession>
<dbReference type="Proteomes" id="UP001336020">
    <property type="component" value="Unassembled WGS sequence"/>
</dbReference>
<name>A0ABU7LJ77_9NOCA</name>
<gene>
    <name evidence="2" type="ORF">Q7514_28940</name>
</gene>
<feature type="transmembrane region" description="Helical" evidence="1">
    <location>
        <begin position="159"/>
        <end position="180"/>
    </location>
</feature>
<dbReference type="EMBL" id="JAUTXY010000019">
    <property type="protein sequence ID" value="MEE2061555.1"/>
    <property type="molecule type" value="Genomic_DNA"/>
</dbReference>
<keyword evidence="1" id="KW-0472">Membrane</keyword>
<comment type="caution">
    <text evidence="2">The sequence shown here is derived from an EMBL/GenBank/DDBJ whole genome shotgun (WGS) entry which is preliminary data.</text>
</comment>
<dbReference type="RefSeq" id="WP_330136715.1">
    <property type="nucleotide sequence ID" value="NZ_JAUTXY010000019.1"/>
</dbReference>